<gene>
    <name evidence="3" type="ORF">Q8791_05205</name>
</gene>
<evidence type="ECO:0000256" key="2">
    <source>
        <dbReference type="SAM" id="Phobius"/>
    </source>
</evidence>
<keyword evidence="2" id="KW-0812">Transmembrane</keyword>
<feature type="transmembrane region" description="Helical" evidence="2">
    <location>
        <begin position="148"/>
        <end position="172"/>
    </location>
</feature>
<accession>A0ABU7K2Y8</accession>
<dbReference type="EMBL" id="JAUZMY010000003">
    <property type="protein sequence ID" value="MEE2036621.1"/>
    <property type="molecule type" value="Genomic_DNA"/>
</dbReference>
<organism evidence="3 4">
    <name type="scientific">Nocardiopsis codii</name>
    <dbReference type="NCBI Taxonomy" id="3065942"/>
    <lineage>
        <taxon>Bacteria</taxon>
        <taxon>Bacillati</taxon>
        <taxon>Actinomycetota</taxon>
        <taxon>Actinomycetes</taxon>
        <taxon>Streptosporangiales</taxon>
        <taxon>Nocardiopsidaceae</taxon>
        <taxon>Nocardiopsis</taxon>
    </lineage>
</organism>
<keyword evidence="4" id="KW-1185">Reference proteome</keyword>
<dbReference type="Proteomes" id="UP001356095">
    <property type="component" value="Unassembled WGS sequence"/>
</dbReference>
<feature type="region of interest" description="Disordered" evidence="1">
    <location>
        <begin position="1"/>
        <end position="71"/>
    </location>
</feature>
<evidence type="ECO:0008006" key="5">
    <source>
        <dbReference type="Google" id="ProtNLM"/>
    </source>
</evidence>
<protein>
    <recommendedName>
        <fullName evidence="5">Interferon-induced transmembrane protein</fullName>
    </recommendedName>
</protein>
<evidence type="ECO:0000256" key="1">
    <source>
        <dbReference type="SAM" id="MobiDB-lite"/>
    </source>
</evidence>
<name>A0ABU7K2Y8_9ACTN</name>
<feature type="transmembrane region" description="Helical" evidence="2">
    <location>
        <begin position="103"/>
        <end position="128"/>
    </location>
</feature>
<feature type="compositionally biased region" description="Low complexity" evidence="1">
    <location>
        <begin position="26"/>
        <end position="54"/>
    </location>
</feature>
<reference evidence="3 4" key="1">
    <citation type="submission" date="2023-08" db="EMBL/GenBank/DDBJ databases">
        <authorList>
            <person name="Girao M."/>
            <person name="Carvalho M.F."/>
        </authorList>
    </citation>
    <scope>NUCLEOTIDE SEQUENCE [LARGE SCALE GENOMIC DNA]</scope>
    <source>
        <strain evidence="3 4">CT-R113</strain>
    </source>
</reference>
<keyword evidence="2" id="KW-0472">Membrane</keyword>
<proteinExistence type="predicted"/>
<evidence type="ECO:0000313" key="4">
    <source>
        <dbReference type="Proteomes" id="UP001356095"/>
    </source>
</evidence>
<comment type="caution">
    <text evidence="3">The sequence shown here is derived from an EMBL/GenBank/DDBJ whole genome shotgun (WGS) entry which is preliminary data.</text>
</comment>
<dbReference type="RefSeq" id="WP_330090410.1">
    <property type="nucleotide sequence ID" value="NZ_JAUZMY010000003.1"/>
</dbReference>
<sequence>MSENWQPGPPGDPYGTPAGGHPSPYGDPHGAPSGGHPSPYGDPHGAPSGGHPSPYGDPYPQPTGGYGAPAGYGAQPGGYGEPAPAYGYAVEPYREAAPNQTSAILALVVSILLVVTCCGALGVVGLVFSALSMTEKTDPDKARRHLRYAWIANGVVLGILAVCACLIGFAIATSEA</sequence>
<keyword evidence="2" id="KW-1133">Transmembrane helix</keyword>
<evidence type="ECO:0000313" key="3">
    <source>
        <dbReference type="EMBL" id="MEE2036621.1"/>
    </source>
</evidence>